<keyword evidence="7 8" id="KW-0472">Membrane</keyword>
<evidence type="ECO:0000256" key="4">
    <source>
        <dbReference type="ARBA" id="ARBA00019078"/>
    </source>
</evidence>
<evidence type="ECO:0000256" key="2">
    <source>
        <dbReference type="ARBA" id="ARBA00004141"/>
    </source>
</evidence>
<keyword evidence="11" id="KW-1185">Reference proteome</keyword>
<organism evidence="10 11">
    <name type="scientific">Neomesorhizobium albiziae</name>
    <dbReference type="NCBI Taxonomy" id="335020"/>
    <lineage>
        <taxon>Bacteria</taxon>
        <taxon>Pseudomonadati</taxon>
        <taxon>Pseudomonadota</taxon>
        <taxon>Alphaproteobacteria</taxon>
        <taxon>Hyphomicrobiales</taxon>
        <taxon>Phyllobacteriaceae</taxon>
        <taxon>Neomesorhizobium</taxon>
    </lineage>
</organism>
<evidence type="ECO:0000256" key="6">
    <source>
        <dbReference type="ARBA" id="ARBA00022989"/>
    </source>
</evidence>
<dbReference type="UniPathway" id="UPA00895"/>
<comment type="subcellular location">
    <subcellularLocation>
        <location evidence="2">Membrane</location>
        <topology evidence="2">Multi-pass membrane protein</topology>
    </subcellularLocation>
</comment>
<dbReference type="EMBL" id="FOSL01000021">
    <property type="protein sequence ID" value="SFK99275.1"/>
    <property type="molecule type" value="Genomic_DNA"/>
</dbReference>
<dbReference type="InterPro" id="IPR009908">
    <property type="entry name" value="Methylamine_util_MauE"/>
</dbReference>
<dbReference type="GO" id="GO:0030416">
    <property type="term" value="P:methylamine metabolic process"/>
    <property type="evidence" value="ECO:0007669"/>
    <property type="project" value="InterPro"/>
</dbReference>
<protein>
    <recommendedName>
        <fullName evidence="4">Methylamine utilization protein MauE</fullName>
    </recommendedName>
</protein>
<evidence type="ECO:0000256" key="1">
    <source>
        <dbReference type="ARBA" id="ARBA00003475"/>
    </source>
</evidence>
<dbReference type="GO" id="GO:0016020">
    <property type="term" value="C:membrane"/>
    <property type="evidence" value="ECO:0007669"/>
    <property type="project" value="UniProtKB-SubCell"/>
</dbReference>
<feature type="transmembrane region" description="Helical" evidence="8">
    <location>
        <begin position="146"/>
        <end position="166"/>
    </location>
</feature>
<evidence type="ECO:0000313" key="11">
    <source>
        <dbReference type="Proteomes" id="UP000323300"/>
    </source>
</evidence>
<dbReference type="Proteomes" id="UP000323300">
    <property type="component" value="Unassembled WGS sequence"/>
</dbReference>
<evidence type="ECO:0000313" key="10">
    <source>
        <dbReference type="EMBL" id="SFK99275.1"/>
    </source>
</evidence>
<sequence>MQAGFALAHPIFIIVAAGTLVCVFLRGATHKFFDFTWFSHILAEYRILPGAIAVPAAALLTVLEVAVAFGLVVPQTRPVAAFAAAALLLIYVAAMAANLLRGRTRIDCGCGGAGQGISWLLVARNVALTGLALIAAQNAAPIDFGAFGWLVAGAGIASFWLLIIGLEKLAENLSYLAAADDNAHDHQHHHLETH</sequence>
<accession>A0A1I4E0L5</accession>
<dbReference type="OrthoDB" id="4462029at2"/>
<dbReference type="Pfam" id="PF07291">
    <property type="entry name" value="MauE"/>
    <property type="match status" value="1"/>
</dbReference>
<evidence type="ECO:0000256" key="7">
    <source>
        <dbReference type="ARBA" id="ARBA00023136"/>
    </source>
</evidence>
<proteinExistence type="predicted"/>
<evidence type="ECO:0000259" key="9">
    <source>
        <dbReference type="Pfam" id="PF07291"/>
    </source>
</evidence>
<evidence type="ECO:0000256" key="5">
    <source>
        <dbReference type="ARBA" id="ARBA00022692"/>
    </source>
</evidence>
<feature type="transmembrane region" description="Helical" evidence="8">
    <location>
        <begin position="6"/>
        <end position="26"/>
    </location>
</feature>
<evidence type="ECO:0000256" key="8">
    <source>
        <dbReference type="SAM" id="Phobius"/>
    </source>
</evidence>
<feature type="transmembrane region" description="Helical" evidence="8">
    <location>
        <begin position="47"/>
        <end position="73"/>
    </location>
</feature>
<comment type="function">
    <text evidence="1">May be specifically involved in the processing, transport, and/or maturation of the MADH beta-subunit.</text>
</comment>
<comment type="pathway">
    <text evidence="3">One-carbon metabolism; methylamine degradation.</text>
</comment>
<feature type="transmembrane region" description="Helical" evidence="8">
    <location>
        <begin position="121"/>
        <end position="140"/>
    </location>
</feature>
<evidence type="ECO:0000256" key="3">
    <source>
        <dbReference type="ARBA" id="ARBA00004856"/>
    </source>
</evidence>
<feature type="transmembrane region" description="Helical" evidence="8">
    <location>
        <begin position="79"/>
        <end position="100"/>
    </location>
</feature>
<gene>
    <name evidence="10" type="ORF">SAMN04488498_12167</name>
</gene>
<feature type="domain" description="Methylamine utilisation protein MauE" evidence="9">
    <location>
        <begin position="11"/>
        <end position="135"/>
    </location>
</feature>
<reference evidence="10 11" key="1">
    <citation type="submission" date="2016-10" db="EMBL/GenBank/DDBJ databases">
        <authorList>
            <person name="Varghese N."/>
            <person name="Submissions S."/>
        </authorList>
    </citation>
    <scope>NUCLEOTIDE SEQUENCE [LARGE SCALE GENOMIC DNA]</scope>
    <source>
        <strain evidence="10 11">DSM 21822</strain>
    </source>
</reference>
<name>A0A1I4E0L5_9HYPH</name>
<keyword evidence="6 8" id="KW-1133">Transmembrane helix</keyword>
<dbReference type="RefSeq" id="WP_149762899.1">
    <property type="nucleotide sequence ID" value="NZ_BSPE01000023.1"/>
</dbReference>
<dbReference type="AlphaFoldDB" id="A0A1I4E0L5"/>
<keyword evidence="5 8" id="KW-0812">Transmembrane</keyword>